<dbReference type="EMBL" id="JAAAIM010002805">
    <property type="protein sequence ID" value="KAG0271312.1"/>
    <property type="molecule type" value="Genomic_DNA"/>
</dbReference>
<keyword evidence="3" id="KW-1185">Reference proteome</keyword>
<protein>
    <recommendedName>
        <fullName evidence="1">Reverse transcriptase domain-containing protein</fullName>
    </recommendedName>
</protein>
<comment type="caution">
    <text evidence="2">The sequence shown here is derived from an EMBL/GenBank/DDBJ whole genome shotgun (WGS) entry which is preliminary data.</text>
</comment>
<sequence length="136" mass="15500">MVNRLTAILSRHSIFRGPNFSVLKGTMTKDPIHILNSILEDAREYKKEVWVLLQDMKRCFDSVSCQRGGMLELGLRHLKIPDEFIDLCLYVGTNKTNRIITAYGLTDKYTPLCGLDQGGVESPLLWRIAYEVLLAQ</sequence>
<reference evidence="2 3" key="1">
    <citation type="journal article" date="2020" name="Fungal Divers.">
        <title>Resolving the Mortierellaceae phylogeny through synthesis of multi-gene phylogenetics and phylogenomics.</title>
        <authorList>
            <person name="Vandepol N."/>
            <person name="Liber J."/>
            <person name="Desiro A."/>
            <person name="Na H."/>
            <person name="Kennedy M."/>
            <person name="Barry K."/>
            <person name="Grigoriev I.V."/>
            <person name="Miller A.N."/>
            <person name="O'Donnell K."/>
            <person name="Stajich J.E."/>
            <person name="Bonito G."/>
        </authorList>
    </citation>
    <scope>NUCLEOTIDE SEQUENCE [LARGE SCALE GENOMIC DNA]</scope>
    <source>
        <strain evidence="2 3">AD045</strain>
    </source>
</reference>
<evidence type="ECO:0000313" key="2">
    <source>
        <dbReference type="EMBL" id="KAG0271312.1"/>
    </source>
</evidence>
<evidence type="ECO:0000259" key="1">
    <source>
        <dbReference type="Pfam" id="PF00078"/>
    </source>
</evidence>
<accession>A0ABQ7JH28</accession>
<organism evidence="2 3">
    <name type="scientific">Linnemannia gamsii</name>
    <dbReference type="NCBI Taxonomy" id="64522"/>
    <lineage>
        <taxon>Eukaryota</taxon>
        <taxon>Fungi</taxon>
        <taxon>Fungi incertae sedis</taxon>
        <taxon>Mucoromycota</taxon>
        <taxon>Mortierellomycotina</taxon>
        <taxon>Mortierellomycetes</taxon>
        <taxon>Mortierellales</taxon>
        <taxon>Mortierellaceae</taxon>
        <taxon>Linnemannia</taxon>
    </lineage>
</organism>
<feature type="domain" description="Reverse transcriptase" evidence="1">
    <location>
        <begin position="3"/>
        <end position="135"/>
    </location>
</feature>
<dbReference type="Proteomes" id="UP001194696">
    <property type="component" value="Unassembled WGS sequence"/>
</dbReference>
<dbReference type="InterPro" id="IPR000477">
    <property type="entry name" value="RT_dom"/>
</dbReference>
<dbReference type="Pfam" id="PF00078">
    <property type="entry name" value="RVT_1"/>
    <property type="match status" value="1"/>
</dbReference>
<evidence type="ECO:0000313" key="3">
    <source>
        <dbReference type="Proteomes" id="UP001194696"/>
    </source>
</evidence>
<name>A0ABQ7JH28_9FUNG</name>
<feature type="non-terminal residue" evidence="2">
    <location>
        <position position="136"/>
    </location>
</feature>
<proteinExistence type="predicted"/>
<gene>
    <name evidence="2" type="ORF">BGZ96_005891</name>
</gene>